<name>A0A3N0BNI3_9MICC</name>
<dbReference type="Proteomes" id="UP000273807">
    <property type="component" value="Unassembled WGS sequence"/>
</dbReference>
<dbReference type="OrthoDB" id="4951169at2"/>
<gene>
    <name evidence="2" type="ORF">D7003_17325</name>
</gene>
<comment type="caution">
    <text evidence="2">The sequence shown here is derived from an EMBL/GenBank/DDBJ whole genome shotgun (WGS) entry which is preliminary data.</text>
</comment>
<dbReference type="AlphaFoldDB" id="A0A3N0BNI3"/>
<evidence type="ECO:0008006" key="4">
    <source>
        <dbReference type="Google" id="ProtNLM"/>
    </source>
</evidence>
<protein>
    <recommendedName>
        <fullName evidence="4">DNA/RNA endonuclease G</fullName>
    </recommendedName>
</protein>
<keyword evidence="1" id="KW-1133">Transmembrane helix</keyword>
<reference evidence="2 3" key="1">
    <citation type="submission" date="2018-10" db="EMBL/GenBank/DDBJ databases">
        <title>Genome sequencing of Arthrobacter oryzae TNB02.</title>
        <authorList>
            <person name="Cho Y.-J."/>
            <person name="Cho A."/>
            <person name="Kim O.-S."/>
        </authorList>
    </citation>
    <scope>NUCLEOTIDE SEQUENCE [LARGE SCALE GENOMIC DNA]</scope>
    <source>
        <strain evidence="2 3">TNB02</strain>
    </source>
</reference>
<evidence type="ECO:0000256" key="1">
    <source>
        <dbReference type="SAM" id="Phobius"/>
    </source>
</evidence>
<sequence>MERILRRETSSSRATASVVAAVLVAAICAYALLEAAVRAIGQPPWIIAPQAAAEQIIALPEGFPPLLLGVIGAVAAMAGLIFLLSAVLPGHRARHVLRNQRAAVIVDDEVIAAALARQARLAANVTQEQVMVIVSRRRVLLNIRPTSGVPLNPEMIVSAVRQELQEMRLSPMPEVSINVATSGVVGA</sequence>
<feature type="transmembrane region" description="Helical" evidence="1">
    <location>
        <begin position="66"/>
        <end position="88"/>
    </location>
</feature>
<dbReference type="EMBL" id="RBED01000137">
    <property type="protein sequence ID" value="RNL50082.1"/>
    <property type="molecule type" value="Genomic_DNA"/>
</dbReference>
<keyword evidence="1" id="KW-0472">Membrane</keyword>
<proteinExistence type="predicted"/>
<dbReference type="RefSeq" id="WP_123256853.1">
    <property type="nucleotide sequence ID" value="NZ_RBED01000137.1"/>
</dbReference>
<organism evidence="2 3">
    <name type="scientific">Arthrobacter oryzae</name>
    <dbReference type="NCBI Taxonomy" id="409290"/>
    <lineage>
        <taxon>Bacteria</taxon>
        <taxon>Bacillati</taxon>
        <taxon>Actinomycetota</taxon>
        <taxon>Actinomycetes</taxon>
        <taxon>Micrococcales</taxon>
        <taxon>Micrococcaceae</taxon>
        <taxon>Arthrobacter</taxon>
    </lineage>
</organism>
<keyword evidence="1" id="KW-0812">Transmembrane</keyword>
<feature type="transmembrane region" description="Helical" evidence="1">
    <location>
        <begin position="12"/>
        <end position="33"/>
    </location>
</feature>
<accession>A0A3N0BNI3</accession>
<evidence type="ECO:0000313" key="2">
    <source>
        <dbReference type="EMBL" id="RNL50082.1"/>
    </source>
</evidence>
<evidence type="ECO:0000313" key="3">
    <source>
        <dbReference type="Proteomes" id="UP000273807"/>
    </source>
</evidence>
<keyword evidence="3" id="KW-1185">Reference proteome</keyword>